<keyword evidence="4" id="KW-1185">Reference proteome</keyword>
<reference evidence="3 4" key="1">
    <citation type="journal article" date="2011" name="Stand. Genomic Sci.">
        <title>High quality draft genome sequence of Segniliparus rugosus CDC 945(T)= (ATCC BAA-974(T)).</title>
        <authorList>
            <person name="Earl A.M."/>
            <person name="Desjardins C.A."/>
            <person name="Fitzgerald M.G."/>
            <person name="Arachchi H.M."/>
            <person name="Zeng Q."/>
            <person name="Mehta T."/>
            <person name="Griggs A."/>
            <person name="Birren B.W."/>
            <person name="Toney N.C."/>
            <person name="Carr J."/>
            <person name="Posey J."/>
            <person name="Butler W.R."/>
        </authorList>
    </citation>
    <scope>NUCLEOTIDE SEQUENCE [LARGE SCALE GENOMIC DNA]</scope>
    <source>
        <strain evidence="4">ATCC BAA-974 / DSM 45345 / CCUG 50838 / CIP 108380 / JCM 13579 / CDC 945</strain>
    </source>
</reference>
<proteinExistence type="predicted"/>
<dbReference type="OrthoDB" id="5969911at2"/>
<feature type="region of interest" description="Disordered" evidence="1">
    <location>
        <begin position="162"/>
        <end position="203"/>
    </location>
</feature>
<accession>E5XN80</accession>
<dbReference type="Proteomes" id="UP000004816">
    <property type="component" value="Unassembled WGS sequence"/>
</dbReference>
<comment type="caution">
    <text evidence="3">The sequence shown here is derived from an EMBL/GenBank/DDBJ whole genome shotgun (WGS) entry which is preliminary data.</text>
</comment>
<name>E5XN80_SEGRC</name>
<evidence type="ECO:0000313" key="3">
    <source>
        <dbReference type="EMBL" id="EFV14176.1"/>
    </source>
</evidence>
<dbReference type="eggNOG" id="COG1388">
    <property type="taxonomic scope" value="Bacteria"/>
</dbReference>
<dbReference type="Pfam" id="PF05257">
    <property type="entry name" value="CHAP"/>
    <property type="match status" value="1"/>
</dbReference>
<dbReference type="HOGENOM" id="CLU_852316_0_0_11"/>
<feature type="compositionally biased region" description="Basic and acidic residues" evidence="1">
    <location>
        <begin position="162"/>
        <end position="179"/>
    </location>
</feature>
<dbReference type="InterPro" id="IPR007921">
    <property type="entry name" value="CHAP_dom"/>
</dbReference>
<dbReference type="EMBL" id="ACZI02000003">
    <property type="protein sequence ID" value="EFV14176.1"/>
    <property type="molecule type" value="Genomic_DNA"/>
</dbReference>
<gene>
    <name evidence="3" type="ORF">HMPREF9336_00950</name>
</gene>
<evidence type="ECO:0000256" key="1">
    <source>
        <dbReference type="SAM" id="MobiDB-lite"/>
    </source>
</evidence>
<dbReference type="STRING" id="679197.HMPREF9336_00950"/>
<dbReference type="AlphaFoldDB" id="E5XN80"/>
<sequence length="328" mass="34478">MRPTKSQFDQMRPAVLEQAVQTVGALAGRLGGAVAQIEGAQRTVDSLLLGQLGDTTRELVVAKAADLHRELDNLTRIQSGLTSAASEMTAATNNVRSTLQLAEALGYGVNDDWSLRPERPTRLTMRVVSDAKELQSRVVDVVNAWDAADKSAADQARKAIEEVAGDEDQRRKDGQHEGDGQADADGPPPVGGPGGPTGSTFDIARGYLGRNASDLKGAGIGMDPGIPSDICCANFVSAVLRQSGMIDWHTNGVADLSARLQAQGWQVTSNPPPGAVAIINGSQHTELVASNNGGHITLIGSNNVNADGTQRISYGNPYGNIVYLVPPR</sequence>
<dbReference type="RefSeq" id="WP_007468332.1">
    <property type="nucleotide sequence ID" value="NZ_KI391954.1"/>
</dbReference>
<protein>
    <recommendedName>
        <fullName evidence="2">Peptidase C51 domain-containing protein</fullName>
    </recommendedName>
</protein>
<evidence type="ECO:0000259" key="2">
    <source>
        <dbReference type="Pfam" id="PF05257"/>
    </source>
</evidence>
<feature type="domain" description="Peptidase C51" evidence="2">
    <location>
        <begin position="232"/>
        <end position="302"/>
    </location>
</feature>
<organism evidence="3 4">
    <name type="scientific">Segniliparus rugosus (strain ATCC BAA-974 / DSM 45345 / CCUG 50838 / CIP 108380 / JCM 13579 / CDC 945)</name>
    <dbReference type="NCBI Taxonomy" id="679197"/>
    <lineage>
        <taxon>Bacteria</taxon>
        <taxon>Bacillati</taxon>
        <taxon>Actinomycetota</taxon>
        <taxon>Actinomycetes</taxon>
        <taxon>Mycobacteriales</taxon>
        <taxon>Segniliparaceae</taxon>
        <taxon>Segniliparus</taxon>
    </lineage>
</organism>
<evidence type="ECO:0000313" key="4">
    <source>
        <dbReference type="Proteomes" id="UP000004816"/>
    </source>
</evidence>